<accession>A0A9P6K0I8</accession>
<gene>
    <name evidence="1" type="ORF">EC957_003923</name>
</gene>
<sequence length="66" mass="7781">MSEETWLQSFQQGPDQRGLQLEVHYHPESCQYFFLWDNNLQTFPGATKVLNGIIVIAWSRDVKLRL</sequence>
<evidence type="ECO:0000313" key="2">
    <source>
        <dbReference type="Proteomes" id="UP000723463"/>
    </source>
</evidence>
<keyword evidence="2" id="KW-1185">Reference proteome</keyword>
<protein>
    <submittedName>
        <fullName evidence="1">Uncharacterized protein</fullName>
    </submittedName>
</protein>
<comment type="caution">
    <text evidence="1">The sequence shown here is derived from an EMBL/GenBank/DDBJ whole genome shotgun (WGS) entry which is preliminary data.</text>
</comment>
<dbReference type="EMBL" id="JAAAXW010000193">
    <property type="protein sequence ID" value="KAF9540638.1"/>
    <property type="molecule type" value="Genomic_DNA"/>
</dbReference>
<reference evidence="1" key="1">
    <citation type="journal article" date="2020" name="Fungal Divers.">
        <title>Resolving the Mortierellaceae phylogeny through synthesis of multi-gene phylogenetics and phylogenomics.</title>
        <authorList>
            <person name="Vandepol N."/>
            <person name="Liber J."/>
            <person name="Desiro A."/>
            <person name="Na H."/>
            <person name="Kennedy M."/>
            <person name="Barry K."/>
            <person name="Grigoriev I.V."/>
            <person name="Miller A.N."/>
            <person name="O'Donnell K."/>
            <person name="Stajich J.E."/>
            <person name="Bonito G."/>
        </authorList>
    </citation>
    <scope>NUCLEOTIDE SEQUENCE</scope>
    <source>
        <strain evidence="1">NRRL 2591</strain>
    </source>
</reference>
<evidence type="ECO:0000313" key="1">
    <source>
        <dbReference type="EMBL" id="KAF9540638.1"/>
    </source>
</evidence>
<proteinExistence type="predicted"/>
<dbReference type="AlphaFoldDB" id="A0A9P6K0I8"/>
<dbReference type="Proteomes" id="UP000723463">
    <property type="component" value="Unassembled WGS sequence"/>
</dbReference>
<name>A0A9P6K0I8_9FUNG</name>
<organism evidence="1 2">
    <name type="scientific">Mortierella hygrophila</name>
    <dbReference type="NCBI Taxonomy" id="979708"/>
    <lineage>
        <taxon>Eukaryota</taxon>
        <taxon>Fungi</taxon>
        <taxon>Fungi incertae sedis</taxon>
        <taxon>Mucoromycota</taxon>
        <taxon>Mortierellomycotina</taxon>
        <taxon>Mortierellomycetes</taxon>
        <taxon>Mortierellales</taxon>
        <taxon>Mortierellaceae</taxon>
        <taxon>Mortierella</taxon>
    </lineage>
</organism>